<proteinExistence type="inferred from homology"/>
<dbReference type="PANTHER" id="PTHR43776">
    <property type="entry name" value="TRANSPORT ATP-BINDING PROTEIN"/>
    <property type="match status" value="1"/>
</dbReference>
<reference evidence="7" key="1">
    <citation type="submission" date="2016-11" db="EMBL/GenBank/DDBJ databases">
        <authorList>
            <person name="Varghese N."/>
            <person name="Submissions S."/>
        </authorList>
    </citation>
    <scope>NUCLEOTIDE SEQUENCE [LARGE SCALE GENOMIC DNA]</scope>
    <source>
        <strain evidence="7">DSM 17957</strain>
    </source>
</reference>
<dbReference type="EMBL" id="FQZV01000024">
    <property type="protein sequence ID" value="SHJ41588.1"/>
    <property type="molecule type" value="Genomic_DNA"/>
</dbReference>
<dbReference type="CDD" id="cd03257">
    <property type="entry name" value="ABC_NikE_OppD_transporters"/>
    <property type="match status" value="1"/>
</dbReference>
<dbReference type="Gene3D" id="3.40.50.300">
    <property type="entry name" value="P-loop containing nucleotide triphosphate hydrolases"/>
    <property type="match status" value="1"/>
</dbReference>
<protein>
    <submittedName>
        <fullName evidence="6">Oligopeptide transport system ATP-binding protein</fullName>
    </submittedName>
</protein>
<evidence type="ECO:0000259" key="5">
    <source>
        <dbReference type="PROSITE" id="PS50893"/>
    </source>
</evidence>
<dbReference type="SUPFAM" id="SSF52540">
    <property type="entry name" value="P-loop containing nucleoside triphosphate hydrolases"/>
    <property type="match status" value="1"/>
</dbReference>
<dbReference type="FunFam" id="3.40.50.300:FF:000016">
    <property type="entry name" value="Oligopeptide ABC transporter ATP-binding component"/>
    <property type="match status" value="1"/>
</dbReference>
<dbReference type="PROSITE" id="PS00211">
    <property type="entry name" value="ABC_TRANSPORTER_1"/>
    <property type="match status" value="1"/>
</dbReference>
<dbReference type="InterPro" id="IPR027417">
    <property type="entry name" value="P-loop_NTPase"/>
</dbReference>
<dbReference type="InterPro" id="IPR003439">
    <property type="entry name" value="ABC_transporter-like_ATP-bd"/>
</dbReference>
<dbReference type="AlphaFoldDB" id="A0A1M6J4I2"/>
<feature type="domain" description="ABC transporter" evidence="5">
    <location>
        <begin position="17"/>
        <end position="266"/>
    </location>
</feature>
<dbReference type="InterPro" id="IPR017871">
    <property type="entry name" value="ABC_transporter-like_CS"/>
</dbReference>
<organism evidence="6 7">
    <name type="scientific">Geosporobacter subterraneus DSM 17957</name>
    <dbReference type="NCBI Taxonomy" id="1121919"/>
    <lineage>
        <taxon>Bacteria</taxon>
        <taxon>Bacillati</taxon>
        <taxon>Bacillota</taxon>
        <taxon>Clostridia</taxon>
        <taxon>Peptostreptococcales</taxon>
        <taxon>Thermotaleaceae</taxon>
        <taxon>Geosporobacter</taxon>
    </lineage>
</organism>
<keyword evidence="7" id="KW-1185">Reference proteome</keyword>
<dbReference type="Pfam" id="PF00005">
    <property type="entry name" value="ABC_tran"/>
    <property type="match status" value="1"/>
</dbReference>
<dbReference type="GO" id="GO:0055085">
    <property type="term" value="P:transmembrane transport"/>
    <property type="evidence" value="ECO:0007669"/>
    <property type="project" value="UniProtKB-ARBA"/>
</dbReference>
<dbReference type="PROSITE" id="PS50893">
    <property type="entry name" value="ABC_TRANSPORTER_2"/>
    <property type="match status" value="1"/>
</dbReference>
<evidence type="ECO:0000256" key="2">
    <source>
        <dbReference type="ARBA" id="ARBA00022448"/>
    </source>
</evidence>
<dbReference type="STRING" id="1121919.SAMN02745975_02035"/>
<accession>A0A1M6J4I2</accession>
<evidence type="ECO:0000256" key="4">
    <source>
        <dbReference type="ARBA" id="ARBA00022840"/>
    </source>
</evidence>
<dbReference type="PANTHER" id="PTHR43776:SF7">
    <property type="entry name" value="D,D-DIPEPTIDE TRANSPORT ATP-BINDING PROTEIN DDPF-RELATED"/>
    <property type="match status" value="1"/>
</dbReference>
<dbReference type="InterPro" id="IPR003593">
    <property type="entry name" value="AAA+_ATPase"/>
</dbReference>
<dbReference type="OrthoDB" id="9806285at2"/>
<dbReference type="GO" id="GO:0005524">
    <property type="term" value="F:ATP binding"/>
    <property type="evidence" value="ECO:0007669"/>
    <property type="project" value="UniProtKB-KW"/>
</dbReference>
<keyword evidence="3" id="KW-0547">Nucleotide-binding</keyword>
<dbReference type="Proteomes" id="UP000184536">
    <property type="component" value="Unassembled WGS sequence"/>
</dbReference>
<dbReference type="InterPro" id="IPR050319">
    <property type="entry name" value="ABC_transp_ATP-bind"/>
</dbReference>
<keyword evidence="2" id="KW-0813">Transport</keyword>
<keyword evidence="4 6" id="KW-0067">ATP-binding</keyword>
<name>A0A1M6J4I2_9FIRM</name>
<evidence type="ECO:0000313" key="6">
    <source>
        <dbReference type="EMBL" id="SHJ41588.1"/>
    </source>
</evidence>
<sequence>MSKGTIRKGDGMNQILLEVENLSKHYTLRKDLLSPKTVIKAVDHISFSVYEGETLGLIGESGCGKTTIGELILRLNKRDTGKICFLGQDIAAIKEIEMRKLRKDMQIVFQQSQETLDPKAAIGELLAAPLRLHRIVPEDEIEGEVVRLLNLVGLQPQDQHKHTYQLSGGQKQRVGIARAIASRPKFVICDEPVSALDVSVQGQILNLLKSLKQELGLTYLFISHDLKVIQHICDRIAVMYKGKIVEIGSAAELIQNPKHEYTKKLMQDLL</sequence>
<evidence type="ECO:0000313" key="7">
    <source>
        <dbReference type="Proteomes" id="UP000184536"/>
    </source>
</evidence>
<dbReference type="GO" id="GO:0016887">
    <property type="term" value="F:ATP hydrolysis activity"/>
    <property type="evidence" value="ECO:0007669"/>
    <property type="project" value="InterPro"/>
</dbReference>
<evidence type="ECO:0000256" key="1">
    <source>
        <dbReference type="ARBA" id="ARBA00005417"/>
    </source>
</evidence>
<evidence type="ECO:0000256" key="3">
    <source>
        <dbReference type="ARBA" id="ARBA00022741"/>
    </source>
</evidence>
<comment type="similarity">
    <text evidence="1">Belongs to the ABC transporter superfamily.</text>
</comment>
<dbReference type="SMART" id="SM00382">
    <property type="entry name" value="AAA"/>
    <property type="match status" value="1"/>
</dbReference>
<gene>
    <name evidence="6" type="ORF">SAMN02745975_02035</name>
</gene>